<evidence type="ECO:0000256" key="6">
    <source>
        <dbReference type="PROSITE-ProRule" id="PRU00176"/>
    </source>
</evidence>
<dbReference type="Gene3D" id="1.20.1390.10">
    <property type="entry name" value="PWI domain"/>
    <property type="match status" value="1"/>
</dbReference>
<feature type="region of interest" description="Disordered" evidence="8">
    <location>
        <begin position="84"/>
        <end position="212"/>
    </location>
</feature>
<feature type="compositionally biased region" description="Basic residues" evidence="8">
    <location>
        <begin position="333"/>
        <end position="345"/>
    </location>
</feature>
<dbReference type="Gene3D" id="4.10.1000.10">
    <property type="entry name" value="Zinc finger, CCCH-type"/>
    <property type="match status" value="1"/>
</dbReference>
<dbReference type="SUPFAM" id="SSF54928">
    <property type="entry name" value="RNA-binding domain, RBD"/>
    <property type="match status" value="1"/>
</dbReference>
<keyword evidence="12" id="KW-1185">Reference proteome</keyword>
<dbReference type="SMART" id="SM00356">
    <property type="entry name" value="ZnF_C3H1"/>
    <property type="match status" value="1"/>
</dbReference>
<feature type="compositionally biased region" description="Pro residues" evidence="8">
    <location>
        <begin position="462"/>
        <end position="476"/>
    </location>
</feature>
<organism evidence="11 12">
    <name type="scientific">Calocera cornea HHB12733</name>
    <dbReference type="NCBI Taxonomy" id="1353952"/>
    <lineage>
        <taxon>Eukaryota</taxon>
        <taxon>Fungi</taxon>
        <taxon>Dikarya</taxon>
        <taxon>Basidiomycota</taxon>
        <taxon>Agaricomycotina</taxon>
        <taxon>Dacrymycetes</taxon>
        <taxon>Dacrymycetales</taxon>
        <taxon>Dacrymycetaceae</taxon>
        <taxon>Calocera</taxon>
    </lineage>
</organism>
<feature type="compositionally biased region" description="Low complexity" evidence="8">
    <location>
        <begin position="732"/>
        <end position="751"/>
    </location>
</feature>
<feature type="region of interest" description="Disordered" evidence="8">
    <location>
        <begin position="537"/>
        <end position="557"/>
    </location>
</feature>
<dbReference type="PROSITE" id="PS50102">
    <property type="entry name" value="RRM"/>
    <property type="match status" value="1"/>
</dbReference>
<protein>
    <recommendedName>
        <fullName evidence="13">C3H1-type domain-containing protein</fullName>
    </recommendedName>
</protein>
<name>A0A165GU38_9BASI</name>
<dbReference type="GO" id="GO:0008270">
    <property type="term" value="F:zinc ion binding"/>
    <property type="evidence" value="ECO:0007669"/>
    <property type="project" value="UniProtKB-KW"/>
</dbReference>
<feature type="compositionally biased region" description="Basic and acidic residues" evidence="8">
    <location>
        <begin position="133"/>
        <end position="144"/>
    </location>
</feature>
<dbReference type="InterPro" id="IPR045137">
    <property type="entry name" value="RBM26/27"/>
</dbReference>
<dbReference type="PANTHER" id="PTHR14398:SF0">
    <property type="entry name" value="ZINC FINGER PROTEIN SWM"/>
    <property type="match status" value="1"/>
</dbReference>
<evidence type="ECO:0000313" key="12">
    <source>
        <dbReference type="Proteomes" id="UP000076842"/>
    </source>
</evidence>
<dbReference type="Pfam" id="PF01480">
    <property type="entry name" value="PWI"/>
    <property type="match status" value="1"/>
</dbReference>
<feature type="zinc finger region" description="C3H1-type" evidence="7">
    <location>
        <begin position="206"/>
        <end position="234"/>
    </location>
</feature>
<dbReference type="Pfam" id="PF00642">
    <property type="entry name" value="zf-CCCH"/>
    <property type="match status" value="1"/>
</dbReference>
<dbReference type="AlphaFoldDB" id="A0A165GU38"/>
<dbReference type="Gene3D" id="3.30.70.330">
    <property type="match status" value="1"/>
</dbReference>
<feature type="compositionally biased region" description="Gly residues" evidence="8">
    <location>
        <begin position="196"/>
        <end position="205"/>
    </location>
</feature>
<dbReference type="InterPro" id="IPR000571">
    <property type="entry name" value="Znf_CCCH"/>
</dbReference>
<sequence>MLFNVSRGDELRPWLISTLEPICDADPEVLADYVIALLRHDGEEQQLRTMFASQLEDFLDQEAPAFVDRLFTEMNHRGMIIRPQADTQPTAGPSNPIMPPSLPTPPDEGIPIPLDMLAGPSSSNAQVGQKRGRNSDDMDVDRGPPKGPRLGNGLQGIQRYESRNQNGYGGLGPGGQAGGNWRAPSGPRSRGRGGRGMRGGAPGPGRDGREPCRDFHERGYCARGMGCPYSHGDDMAMVPPMMPFFMPGLMPGMPGMPMPVPGPNGELQFPMMPNMFGMSNAPGQISNGNEGEYDPSQAQMPISPTGMGMLVAPSMGPSSEDQDMDSGDGAGRGRGRGGFRGRGRGRGRDGPIHGGAGFRPSPEDKTLLVEKIPSEHLSLNAIREQFKKHGTITNIAVDARGAKAMVTFATHDEAQRAHRDPEPVFGSRFVKLLWHRPLEGKGGIGQQMLEKSKVLVENMNNPKPPAPAPVKPPPAAQDPHAALAARSQLLDKHLAEQKTLMEKFEKAATPAEKKEILLLIKKNDQQMKALKDTPLPTAPAATAATAPHTGAAPVSREAQMKERLDKELDLQNSMDDIKNGEANPELLAQLAQLREEARNAGVPLDANGRPIEQPAPAYTPGYSRPYVRGRGRGRARGWRGGPPVYHQSMKLDLRPKRLVVSGVASGDETALAAVRNFYVTSGGLESFEPQPDGTIQVKFFSRSAAELAMSKGNSIPSAGAVSVSWPPPSAPPSSSQPASSSVPGSESSQPAPSTQESQEVERQLVGGETQDGAEHEQGEDDPWATSQDIVVDE</sequence>
<dbReference type="InterPro" id="IPR035979">
    <property type="entry name" value="RBD_domain_sf"/>
</dbReference>
<evidence type="ECO:0000259" key="9">
    <source>
        <dbReference type="PROSITE" id="PS50102"/>
    </source>
</evidence>
<dbReference type="InParanoid" id="A0A165GU38"/>
<dbReference type="CDD" id="cd12257">
    <property type="entry name" value="RRM1_RBM26_like"/>
    <property type="match status" value="1"/>
</dbReference>
<reference evidence="11 12" key="1">
    <citation type="journal article" date="2016" name="Mol. Biol. Evol.">
        <title>Comparative Genomics of Early-Diverging Mushroom-Forming Fungi Provides Insights into the Origins of Lignocellulose Decay Capabilities.</title>
        <authorList>
            <person name="Nagy L.G."/>
            <person name="Riley R."/>
            <person name="Tritt A."/>
            <person name="Adam C."/>
            <person name="Daum C."/>
            <person name="Floudas D."/>
            <person name="Sun H."/>
            <person name="Yadav J.S."/>
            <person name="Pangilinan J."/>
            <person name="Larsson K.H."/>
            <person name="Matsuura K."/>
            <person name="Barry K."/>
            <person name="Labutti K."/>
            <person name="Kuo R."/>
            <person name="Ohm R.A."/>
            <person name="Bhattacharya S.S."/>
            <person name="Shirouzu T."/>
            <person name="Yoshinaga Y."/>
            <person name="Martin F.M."/>
            <person name="Grigoriev I.V."/>
            <person name="Hibbett D.S."/>
        </authorList>
    </citation>
    <scope>NUCLEOTIDE SEQUENCE [LARGE SCALE GENOMIC DNA]</scope>
    <source>
        <strain evidence="11 12">HHB12733</strain>
    </source>
</reference>
<dbReference type="GO" id="GO:0005634">
    <property type="term" value="C:nucleus"/>
    <property type="evidence" value="ECO:0007669"/>
    <property type="project" value="TreeGrafter"/>
</dbReference>
<feature type="region of interest" description="Disordered" evidence="8">
    <location>
        <begin position="312"/>
        <end position="364"/>
    </location>
</feature>
<feature type="region of interest" description="Disordered" evidence="8">
    <location>
        <begin position="603"/>
        <end position="628"/>
    </location>
</feature>
<evidence type="ECO:0000256" key="1">
    <source>
        <dbReference type="ARBA" id="ARBA00022723"/>
    </source>
</evidence>
<feature type="compositionally biased region" description="Pro residues" evidence="8">
    <location>
        <begin position="96"/>
        <end position="108"/>
    </location>
</feature>
<feature type="region of interest" description="Disordered" evidence="8">
    <location>
        <begin position="459"/>
        <end position="481"/>
    </location>
</feature>
<gene>
    <name evidence="11" type="ORF">CALCODRAFT_494995</name>
</gene>
<keyword evidence="4 6" id="KW-0694">RNA-binding</keyword>
<accession>A0A165GU38</accession>
<keyword evidence="2 7" id="KW-0863">Zinc-finger</keyword>
<evidence type="ECO:0000256" key="2">
    <source>
        <dbReference type="ARBA" id="ARBA00022771"/>
    </source>
</evidence>
<dbReference type="EMBL" id="KV423951">
    <property type="protein sequence ID" value="KZT58479.1"/>
    <property type="molecule type" value="Genomic_DNA"/>
</dbReference>
<dbReference type="FunCoup" id="A0A165GU38">
    <property type="interactions" value="604"/>
</dbReference>
<dbReference type="OrthoDB" id="443401at2759"/>
<feature type="compositionally biased region" description="Low complexity" evidence="8">
    <location>
        <begin position="537"/>
        <end position="553"/>
    </location>
</feature>
<feature type="domain" description="RRM" evidence="9">
    <location>
        <begin position="365"/>
        <end position="437"/>
    </location>
</feature>
<keyword evidence="1 7" id="KW-0479">Metal-binding</keyword>
<feature type="region of interest" description="Disordered" evidence="8">
    <location>
        <begin position="717"/>
        <end position="793"/>
    </location>
</feature>
<feature type="domain" description="C3H1-type" evidence="10">
    <location>
        <begin position="206"/>
        <end position="234"/>
    </location>
</feature>
<evidence type="ECO:0000256" key="5">
    <source>
        <dbReference type="ARBA" id="ARBA00043866"/>
    </source>
</evidence>
<dbReference type="InterPro" id="IPR002483">
    <property type="entry name" value="PWI_dom"/>
</dbReference>
<dbReference type="InterPro" id="IPR000504">
    <property type="entry name" value="RRM_dom"/>
</dbReference>
<evidence type="ECO:0000313" key="11">
    <source>
        <dbReference type="EMBL" id="KZT58479.1"/>
    </source>
</evidence>
<dbReference type="Proteomes" id="UP000076842">
    <property type="component" value="Unassembled WGS sequence"/>
</dbReference>
<dbReference type="PROSITE" id="PS50103">
    <property type="entry name" value="ZF_C3H1"/>
    <property type="match status" value="1"/>
</dbReference>
<dbReference type="InterPro" id="IPR036855">
    <property type="entry name" value="Znf_CCCH_sf"/>
</dbReference>
<feature type="compositionally biased region" description="Gly residues" evidence="8">
    <location>
        <begin position="167"/>
        <end position="178"/>
    </location>
</feature>
<evidence type="ECO:0000256" key="4">
    <source>
        <dbReference type="ARBA" id="ARBA00022884"/>
    </source>
</evidence>
<evidence type="ECO:0000256" key="3">
    <source>
        <dbReference type="ARBA" id="ARBA00022833"/>
    </source>
</evidence>
<keyword evidence="3 7" id="KW-0862">Zinc</keyword>
<evidence type="ECO:0000256" key="8">
    <source>
        <dbReference type="SAM" id="MobiDB-lite"/>
    </source>
</evidence>
<evidence type="ECO:0008006" key="13">
    <source>
        <dbReference type="Google" id="ProtNLM"/>
    </source>
</evidence>
<proteinExistence type="predicted"/>
<dbReference type="STRING" id="1353952.A0A165GU38"/>
<dbReference type="SUPFAM" id="SSF90229">
    <property type="entry name" value="CCCH zinc finger"/>
    <property type="match status" value="1"/>
</dbReference>
<feature type="compositionally biased region" description="Polar residues" evidence="8">
    <location>
        <begin position="784"/>
        <end position="793"/>
    </location>
</feature>
<dbReference type="InterPro" id="IPR012677">
    <property type="entry name" value="Nucleotide-bd_a/b_plait_sf"/>
</dbReference>
<evidence type="ECO:0000259" key="10">
    <source>
        <dbReference type="PROSITE" id="PS50103"/>
    </source>
</evidence>
<dbReference type="GO" id="GO:0003723">
    <property type="term" value="F:RNA binding"/>
    <property type="evidence" value="ECO:0007669"/>
    <property type="project" value="UniProtKB-UniRule"/>
</dbReference>
<dbReference type="PANTHER" id="PTHR14398">
    <property type="entry name" value="RNA RECOGNITION RRM/RNP DOMAIN"/>
    <property type="match status" value="1"/>
</dbReference>
<evidence type="ECO:0000256" key="7">
    <source>
        <dbReference type="PROSITE-ProRule" id="PRU00723"/>
    </source>
</evidence>
<comment type="function">
    <text evidence="5">May be involved in the turnover of nuclear polyadenylated (pA+) RNA.</text>
</comment>